<evidence type="ECO:0000256" key="1">
    <source>
        <dbReference type="ARBA" id="ARBA00022737"/>
    </source>
</evidence>
<feature type="region of interest" description="Disordered" evidence="2">
    <location>
        <begin position="394"/>
        <end position="415"/>
    </location>
</feature>
<dbReference type="InterPro" id="IPR003409">
    <property type="entry name" value="MORN"/>
</dbReference>
<dbReference type="PANTHER" id="PTHR23084:SF263">
    <property type="entry name" value="MORN REPEAT-CONTAINING PROTEIN 1"/>
    <property type="match status" value="1"/>
</dbReference>
<dbReference type="AlphaFoldDB" id="A0A6G0RUP0"/>
<evidence type="ECO:0000256" key="2">
    <source>
        <dbReference type="SAM" id="MobiDB-lite"/>
    </source>
</evidence>
<gene>
    <name evidence="3" type="ORF">PF008_g10132</name>
</gene>
<accession>A0A6G0RUP0</accession>
<evidence type="ECO:0000313" key="3">
    <source>
        <dbReference type="EMBL" id="KAE9342481.1"/>
    </source>
</evidence>
<name>A0A6G0RUP0_9STRA</name>
<dbReference type="SUPFAM" id="SSF82185">
    <property type="entry name" value="Histone H3 K4-specific methyltransferase SET7/9 N-terminal domain"/>
    <property type="match status" value="5"/>
</dbReference>
<dbReference type="Pfam" id="PF02493">
    <property type="entry name" value="MORN"/>
    <property type="match status" value="15"/>
</dbReference>
<proteinExistence type="predicted"/>
<dbReference type="SMART" id="SM00698">
    <property type="entry name" value="MORN"/>
    <property type="match status" value="15"/>
</dbReference>
<dbReference type="Proteomes" id="UP000486351">
    <property type="component" value="Unassembled WGS sequence"/>
</dbReference>
<sequence>MDPRAVFDSGSMDSTKPAAKAGGSVIYSVGSWRLGDDGSIHRRGRLKYSSGDVYDGEWVDGKRHGQGVLTFGSGGSYTGEFANDLFEGFGVLRVPKSQHPLTKQWLRGEKYEGDFLRGLKHGRGTWQTRSGDQYDGELKQGLYDGRGVCVYGASGDVYDGEFVRGLRHGRGELRFRNGSTYSGAFRLDNFHGFGRMSYGSGGIHGTYVGEFVDGKRHGQGVRTYGNAAANKTNRRRYEGAWEDDEPHGTGVLERDGCTAVGIFERGLQKGPGAMRFANGDTYDGDFESGDLHGEGRYVYRDGGVYEGSFVQSKRHGKGTRVFSTGDRYEGDWVDDQMHGRGLHTSSVIAKPRGKSKKNGGRGVLVYDGEYCNGHQTGGARIVYEFTPYIPEAEEGPETQAPAESQKGPSSESEQQKRMIWEWNGEYEFPEDSGCWHLGRGKTTYEGSVLRGRFHGQGELRSPDGKLWRGEWAHGQLHGHGERVYLPLEFDTLMTKDMLERDTPGLTLAAGGAMGLYGVVQYVGQFVKNVRHGEGELLYTNGYRLHGHFVNGFVDGVACYGFGGQGDNARWRYGEFVRGERKRWLSKEEEADILKLKKDKEDTEAHQQSLLRALVSR</sequence>
<comment type="caution">
    <text evidence="3">The sequence shown here is derived from an EMBL/GenBank/DDBJ whole genome shotgun (WGS) entry which is preliminary data.</text>
</comment>
<organism evidence="3 4">
    <name type="scientific">Phytophthora fragariae</name>
    <dbReference type="NCBI Taxonomy" id="53985"/>
    <lineage>
        <taxon>Eukaryota</taxon>
        <taxon>Sar</taxon>
        <taxon>Stramenopiles</taxon>
        <taxon>Oomycota</taxon>
        <taxon>Peronosporomycetes</taxon>
        <taxon>Peronosporales</taxon>
        <taxon>Peronosporaceae</taxon>
        <taxon>Phytophthora</taxon>
    </lineage>
</organism>
<dbReference type="Gene3D" id="2.20.110.10">
    <property type="entry name" value="Histone H3 K4-specific methyltransferase SET7/9 N-terminal domain"/>
    <property type="match status" value="7"/>
</dbReference>
<dbReference type="EMBL" id="QXFY01000503">
    <property type="protein sequence ID" value="KAE9342481.1"/>
    <property type="molecule type" value="Genomic_DNA"/>
</dbReference>
<protein>
    <submittedName>
        <fullName evidence="3">Uncharacterized protein</fullName>
    </submittedName>
</protein>
<keyword evidence="1" id="KW-0677">Repeat</keyword>
<dbReference type="PANTHER" id="PTHR23084">
    <property type="entry name" value="PHOSPHATIDYLINOSITOL-4-PHOSPHATE 5-KINASE RELATED"/>
    <property type="match status" value="1"/>
</dbReference>
<evidence type="ECO:0000313" key="4">
    <source>
        <dbReference type="Proteomes" id="UP000486351"/>
    </source>
</evidence>
<reference evidence="3 4" key="1">
    <citation type="submission" date="2018-09" db="EMBL/GenBank/DDBJ databases">
        <title>Genomic investigation of the strawberry pathogen Phytophthora fragariae indicates pathogenicity is determined by transcriptional variation in three key races.</title>
        <authorList>
            <person name="Adams T.M."/>
            <person name="Armitage A.D."/>
            <person name="Sobczyk M.K."/>
            <person name="Bates H.J."/>
            <person name="Dunwell J.M."/>
            <person name="Nellist C.F."/>
            <person name="Harrison R.J."/>
        </authorList>
    </citation>
    <scope>NUCLEOTIDE SEQUENCE [LARGE SCALE GENOMIC DNA]</scope>
    <source>
        <strain evidence="3 4">NOV-77</strain>
    </source>
</reference>